<protein>
    <recommendedName>
        <fullName evidence="1">DUF7791 domain-containing protein</fullName>
    </recommendedName>
</protein>
<dbReference type="OrthoDB" id="443402at2759"/>
<dbReference type="EMBL" id="JAPZBU010000013">
    <property type="protein sequence ID" value="KAJ5369437.1"/>
    <property type="molecule type" value="Genomic_DNA"/>
</dbReference>
<proteinExistence type="predicted"/>
<accession>A0A9W9S0G7</accession>
<comment type="caution">
    <text evidence="2">The sequence shown here is derived from an EMBL/GenBank/DDBJ whole genome shotgun (WGS) entry which is preliminary data.</text>
</comment>
<dbReference type="PANTHER" id="PTHR10039">
    <property type="entry name" value="AMELOGENIN"/>
    <property type="match status" value="1"/>
</dbReference>
<reference evidence="2" key="1">
    <citation type="submission" date="2022-12" db="EMBL/GenBank/DDBJ databases">
        <authorList>
            <person name="Petersen C."/>
        </authorList>
    </citation>
    <scope>NUCLEOTIDE SEQUENCE</scope>
    <source>
        <strain evidence="2">IBT 29677</strain>
    </source>
</reference>
<dbReference type="PANTHER" id="PTHR10039:SF5">
    <property type="entry name" value="NACHT DOMAIN-CONTAINING PROTEIN"/>
    <property type="match status" value="1"/>
</dbReference>
<dbReference type="Proteomes" id="UP001147747">
    <property type="component" value="Unassembled WGS sequence"/>
</dbReference>
<dbReference type="GeneID" id="81377666"/>
<evidence type="ECO:0000313" key="2">
    <source>
        <dbReference type="EMBL" id="KAJ5369437.1"/>
    </source>
</evidence>
<evidence type="ECO:0000313" key="3">
    <source>
        <dbReference type="Proteomes" id="UP001147747"/>
    </source>
</evidence>
<feature type="domain" description="DUF7791" evidence="1">
    <location>
        <begin position="237"/>
        <end position="325"/>
    </location>
</feature>
<gene>
    <name evidence="2" type="ORF">N7509_014049</name>
</gene>
<name>A0A9W9S0G7_9EURO</name>
<dbReference type="Pfam" id="PF25053">
    <property type="entry name" value="DUF7791"/>
    <property type="match status" value="1"/>
</dbReference>
<evidence type="ECO:0000259" key="1">
    <source>
        <dbReference type="Pfam" id="PF25053"/>
    </source>
</evidence>
<dbReference type="InterPro" id="IPR056693">
    <property type="entry name" value="DUF7791"/>
</dbReference>
<keyword evidence="3" id="KW-1185">Reference proteome</keyword>
<dbReference type="AlphaFoldDB" id="A0A9W9S0G7"/>
<dbReference type="RefSeq" id="XP_056480675.1">
    <property type="nucleotide sequence ID" value="XM_056638686.1"/>
</dbReference>
<reference evidence="2" key="2">
    <citation type="journal article" date="2023" name="IMA Fungus">
        <title>Comparative genomic study of the Penicillium genus elucidates a diverse pangenome and 15 lateral gene transfer events.</title>
        <authorList>
            <person name="Petersen C."/>
            <person name="Sorensen T."/>
            <person name="Nielsen M.R."/>
            <person name="Sondergaard T.E."/>
            <person name="Sorensen J.L."/>
            <person name="Fitzpatrick D.A."/>
            <person name="Frisvad J.C."/>
            <person name="Nielsen K.L."/>
        </authorList>
    </citation>
    <scope>NUCLEOTIDE SEQUENCE</scope>
    <source>
        <strain evidence="2">IBT 29677</strain>
    </source>
</reference>
<organism evidence="2 3">
    <name type="scientific">Penicillium cosmopolitanum</name>
    <dbReference type="NCBI Taxonomy" id="1131564"/>
    <lineage>
        <taxon>Eukaryota</taxon>
        <taxon>Fungi</taxon>
        <taxon>Dikarya</taxon>
        <taxon>Ascomycota</taxon>
        <taxon>Pezizomycotina</taxon>
        <taxon>Eurotiomycetes</taxon>
        <taxon>Eurotiomycetidae</taxon>
        <taxon>Eurotiales</taxon>
        <taxon>Aspergillaceae</taxon>
        <taxon>Penicillium</taxon>
    </lineage>
</organism>
<sequence length="594" mass="68223">MPRLLPAEHEAGSQITFCTSCILPGYFSKYNLTKLLFQVLDKSSCAHLVLLDGLDELAEPHGGINVLFQLLVRLVAADRVKLCVSSRPERLFAVQFASNPSIHMQDLTYWDICDYTTDFLKDLQLYRGDHLYREIHREISQKAEGVFIWVYLVLRRVKNGIEQYAESWNDIYDRIVMLPPDLMRLYEDMWSRLGGNNEKHIKKAARYFQYTRNSHGAAIAKIALFANDQELEAFTRPNEVPCLSEILKMSEVTLQTLIPVSAGLLEVFPDPSHPYYARGLEGNDKQVSRWSEELKIRFIHRTATDFLDSDEGKKMFDRYTLGSVDFLLSCAKVELALHSVSRFRKHPLAEVWSLMSRAFNQSANMKCLTHISNDLLSTIHQCALNESRELIRPPNWISYENFFLFEAVTYGFYTYVQETLNISEDPDSTALAYALLGGCDHRFVLERDHYNKTPYPPIRNLLKMCLRSDMRTLGPSAVRAARDNIMLAWRCSLPHEVALTQEEIPKGDKRQLIEEILELLIEAGVMAEFPAPKYLLAVQDQGLMIVKRLTDEESVLGSGVLRPQEPLRGHSTIPSFSNNYRARFLENLSSYRCK</sequence>